<feature type="domain" description="N-acetyltransferase" evidence="1">
    <location>
        <begin position="1"/>
        <end position="159"/>
    </location>
</feature>
<sequence length="362" mass="40218">MDIYEIPLPESAADPDWADHKRLENECYREVIGGPEWDVDPEADLVSARAEKEWRNRWFIVRDDGAPVGWARTSRQMVDQPDMAYVSLYVTPGHRGRGVGQAIVDHVREVLLADGVTTFQSWITTPIVDEPLRPSSGFGGVDPSHGGVRLAQADGLALKQAERVSRYDFDRPLVDPAEALAEAQAVAGESYLVQTVEGAMPDEMLAGYAVLMERMAVDPPQGDLAVIEKKWDAERVRQHEATRLLTDRIYRAVVRHVPTGEFVALSEMHMDRANPLAFVQQWDTIVLEEHRGRRLGMLVKAANLLQVRDREPDAKAILTWNAEENGHMLAVNEALGFYPVYAEGAFEAITGEGVGKNGDPTS</sequence>
<dbReference type="EMBL" id="BAABLV010000031">
    <property type="protein sequence ID" value="GAA4900854.1"/>
    <property type="molecule type" value="Genomic_DNA"/>
</dbReference>
<evidence type="ECO:0000259" key="1">
    <source>
        <dbReference type="PROSITE" id="PS51186"/>
    </source>
</evidence>
<reference evidence="3" key="1">
    <citation type="journal article" date="2019" name="Int. J. Syst. Evol. Microbiol.">
        <title>The Global Catalogue of Microorganisms (GCM) 10K type strain sequencing project: providing services to taxonomists for standard genome sequencing and annotation.</title>
        <authorList>
            <consortium name="The Broad Institute Genomics Platform"/>
            <consortium name="The Broad Institute Genome Sequencing Center for Infectious Disease"/>
            <person name="Wu L."/>
            <person name="Ma J."/>
        </authorList>
    </citation>
    <scope>NUCLEOTIDE SEQUENCE [LARGE SCALE GENOMIC DNA]</scope>
    <source>
        <strain evidence="3">JCM 19125</strain>
    </source>
</reference>
<dbReference type="InterPro" id="IPR016181">
    <property type="entry name" value="Acyl_CoA_acyltransferase"/>
</dbReference>
<evidence type="ECO:0000313" key="2">
    <source>
        <dbReference type="EMBL" id="GAA4900854.1"/>
    </source>
</evidence>
<dbReference type="CDD" id="cd04301">
    <property type="entry name" value="NAT_SF"/>
    <property type="match status" value="1"/>
</dbReference>
<name>A0ABP9FFT8_9ACTN</name>
<gene>
    <name evidence="2" type="ORF">GCM10025789_19290</name>
</gene>
<dbReference type="Gene3D" id="3.40.630.30">
    <property type="match status" value="1"/>
</dbReference>
<evidence type="ECO:0000313" key="3">
    <source>
        <dbReference type="Proteomes" id="UP001501521"/>
    </source>
</evidence>
<comment type="caution">
    <text evidence="2">The sequence shown here is derived from an EMBL/GenBank/DDBJ whole genome shotgun (WGS) entry which is preliminary data.</text>
</comment>
<organism evidence="2 3">
    <name type="scientific">Tessaracoccus lubricantis</name>
    <dbReference type="NCBI Taxonomy" id="545543"/>
    <lineage>
        <taxon>Bacteria</taxon>
        <taxon>Bacillati</taxon>
        <taxon>Actinomycetota</taxon>
        <taxon>Actinomycetes</taxon>
        <taxon>Propionibacteriales</taxon>
        <taxon>Propionibacteriaceae</taxon>
        <taxon>Tessaracoccus</taxon>
    </lineage>
</organism>
<proteinExistence type="predicted"/>
<dbReference type="SUPFAM" id="SSF55729">
    <property type="entry name" value="Acyl-CoA N-acyltransferases (Nat)"/>
    <property type="match status" value="2"/>
</dbReference>
<protein>
    <recommendedName>
        <fullName evidence="1">N-acetyltransferase domain-containing protein</fullName>
    </recommendedName>
</protein>
<keyword evidence="3" id="KW-1185">Reference proteome</keyword>
<dbReference type="PROSITE" id="PS51186">
    <property type="entry name" value="GNAT"/>
    <property type="match status" value="1"/>
</dbReference>
<dbReference type="RefSeq" id="WP_345582270.1">
    <property type="nucleotide sequence ID" value="NZ_BAABLV010000031.1"/>
</dbReference>
<dbReference type="InterPro" id="IPR000182">
    <property type="entry name" value="GNAT_dom"/>
</dbReference>
<dbReference type="Pfam" id="PF00583">
    <property type="entry name" value="Acetyltransf_1"/>
    <property type="match status" value="1"/>
</dbReference>
<dbReference type="Proteomes" id="UP001501521">
    <property type="component" value="Unassembled WGS sequence"/>
</dbReference>
<accession>A0ABP9FFT8</accession>